<organism evidence="5 6">
    <name type="scientific">SAR92 clade bacterium</name>
    <dbReference type="NCBI Taxonomy" id="2315479"/>
    <lineage>
        <taxon>Bacteria</taxon>
        <taxon>Pseudomonadati</taxon>
        <taxon>Pseudomonadota</taxon>
        <taxon>Gammaproteobacteria</taxon>
        <taxon>Cellvibrionales</taxon>
        <taxon>Porticoccaceae</taxon>
        <taxon>SAR92 clade</taxon>
    </lineage>
</organism>
<dbReference type="Gene3D" id="1.20.1250.20">
    <property type="entry name" value="MFS general substrate transporter like domains"/>
    <property type="match status" value="1"/>
</dbReference>
<evidence type="ECO:0000313" key="6">
    <source>
        <dbReference type="Proteomes" id="UP000315889"/>
    </source>
</evidence>
<protein>
    <submittedName>
        <fullName evidence="5">MFS transporter</fullName>
    </submittedName>
</protein>
<evidence type="ECO:0000256" key="1">
    <source>
        <dbReference type="ARBA" id="ARBA00022692"/>
    </source>
</evidence>
<keyword evidence="2 4" id="KW-1133">Transmembrane helix</keyword>
<accession>A0A520MEW5</accession>
<feature type="transmembrane region" description="Helical" evidence="4">
    <location>
        <begin position="45"/>
        <end position="65"/>
    </location>
</feature>
<name>A0A520MEW5_9GAMM</name>
<dbReference type="EMBL" id="SHBP01000008">
    <property type="protein sequence ID" value="RZO19772.1"/>
    <property type="molecule type" value="Genomic_DNA"/>
</dbReference>
<dbReference type="PANTHER" id="PTHR23534:SF1">
    <property type="entry name" value="MAJOR FACILITATOR SUPERFAMILY PROTEIN"/>
    <property type="match status" value="1"/>
</dbReference>
<dbReference type="InterPro" id="IPR036259">
    <property type="entry name" value="MFS_trans_sf"/>
</dbReference>
<feature type="transmembrane region" description="Helical" evidence="4">
    <location>
        <begin position="308"/>
        <end position="329"/>
    </location>
</feature>
<reference evidence="5 6" key="1">
    <citation type="submission" date="2019-02" db="EMBL/GenBank/DDBJ databases">
        <title>Prokaryotic population dynamics and viral predation in marine succession experiment using metagenomics: the confinement effect.</title>
        <authorList>
            <person name="Haro-Moreno J.M."/>
            <person name="Rodriguez-Valera F."/>
            <person name="Lopez-Perez M."/>
        </authorList>
    </citation>
    <scope>NUCLEOTIDE SEQUENCE [LARGE SCALE GENOMIC DNA]</scope>
    <source>
        <strain evidence="5">MED-G170</strain>
    </source>
</reference>
<dbReference type="SUPFAM" id="SSF103473">
    <property type="entry name" value="MFS general substrate transporter"/>
    <property type="match status" value="1"/>
</dbReference>
<keyword evidence="1 4" id="KW-0812">Transmembrane</keyword>
<feature type="transmembrane region" description="Helical" evidence="4">
    <location>
        <begin position="279"/>
        <end position="296"/>
    </location>
</feature>
<feature type="transmembrane region" description="Helical" evidence="4">
    <location>
        <begin position="101"/>
        <end position="119"/>
    </location>
</feature>
<dbReference type="InterPro" id="IPR011701">
    <property type="entry name" value="MFS"/>
</dbReference>
<evidence type="ECO:0000256" key="4">
    <source>
        <dbReference type="SAM" id="Phobius"/>
    </source>
</evidence>
<evidence type="ECO:0000256" key="3">
    <source>
        <dbReference type="ARBA" id="ARBA00023136"/>
    </source>
</evidence>
<feature type="transmembrane region" description="Helical" evidence="4">
    <location>
        <begin position="214"/>
        <end position="232"/>
    </location>
</feature>
<feature type="transmembrane region" description="Helical" evidence="4">
    <location>
        <begin position="12"/>
        <end position="33"/>
    </location>
</feature>
<feature type="transmembrane region" description="Helical" evidence="4">
    <location>
        <begin position="77"/>
        <end position="95"/>
    </location>
</feature>
<dbReference type="AlphaFoldDB" id="A0A520MEW5"/>
<feature type="transmembrane region" description="Helical" evidence="4">
    <location>
        <begin position="140"/>
        <end position="159"/>
    </location>
</feature>
<evidence type="ECO:0000313" key="5">
    <source>
        <dbReference type="EMBL" id="RZO19772.1"/>
    </source>
</evidence>
<feature type="transmembrane region" description="Helical" evidence="4">
    <location>
        <begin position="171"/>
        <end position="193"/>
    </location>
</feature>
<feature type="transmembrane region" description="Helical" evidence="4">
    <location>
        <begin position="366"/>
        <end position="386"/>
    </location>
</feature>
<proteinExistence type="predicted"/>
<dbReference type="GO" id="GO:0022857">
    <property type="term" value="F:transmembrane transporter activity"/>
    <property type="evidence" value="ECO:0007669"/>
    <property type="project" value="InterPro"/>
</dbReference>
<comment type="caution">
    <text evidence="5">The sequence shown here is derived from an EMBL/GenBank/DDBJ whole genome shotgun (WGS) entry which is preliminary data.</text>
</comment>
<dbReference type="Pfam" id="PF07690">
    <property type="entry name" value="MFS_1"/>
    <property type="match status" value="1"/>
</dbReference>
<dbReference type="Proteomes" id="UP000315889">
    <property type="component" value="Unassembled WGS sequence"/>
</dbReference>
<keyword evidence="3 4" id="KW-0472">Membrane</keyword>
<sequence length="398" mass="42835">MGIIFSKDYKNAWVLSLSNAVAGSILPLMHLAGTLAGSTLAPSPSWATAPIALMILGTASSVVLVTRTMQNLGRKMGIYVFLGVGLLVCMLAMTALEFGSFSLFCLASFMLGSFNATLLQGRFAAMESVGIEHRTTAASMFMGSGIIAAFIGPEIALIGKDVFSTAYQGSFLLAAGCILISSLMLTAYTPKLVPQAPDIKSNLPKAQLFKNPTFCLALASGTIAYVVMSFIMTGTPISMHESYGHSLTDTKWVLQSHIAAMFLPSFITPVLVRYMGLRGMMVAGLVCYCLAIAVGYSDNSPQGFWTQLVLLGIGWNFLFIGGTTLLPDTHHENERFKAQSINDFTVFSFQALAALSAGWALNLIGWQPMVLLCLIPVAIMLMALLWERIKTRKMKSIS</sequence>
<gene>
    <name evidence="5" type="ORF">EVB03_06450</name>
</gene>
<evidence type="ECO:0000256" key="2">
    <source>
        <dbReference type="ARBA" id="ARBA00022989"/>
    </source>
</evidence>
<dbReference type="PANTHER" id="PTHR23534">
    <property type="entry name" value="MFS PERMEASE"/>
    <property type="match status" value="1"/>
</dbReference>